<sequence length="299" mass="32559">MEEKGYGFAFLAGITWGTIGIISYYLGETGVGPFEITFLRLFSAFLPMFIFYAVKDKKKLKIKKENIKHSLLIGIISQGIMGIGMYQCIVRTSVTVGVIMSCTGPLFTALLSRIFFKEKITPFKGLSLTLGFYGAFLIVTGGDISVLNTNKVGLLMGAVSGLAYGFFPILSKRIPKGSNSSGILIYSFLIGAVFVIPMLDIKVLIGALSFEMVGFSLMLGVVSTILAYVFYTKALEFISPTKAAIVSLVELPTAAIIGHLFLKEYLYPVNILGIFILLTGVIISKIKLPARKINLHENS</sequence>
<feature type="transmembrane region" description="Helical" evidence="6">
    <location>
        <begin position="128"/>
        <end position="146"/>
    </location>
</feature>
<comment type="caution">
    <text evidence="8">The sequence shown here is derived from an EMBL/GenBank/DDBJ whole genome shotgun (WGS) entry which is preliminary data.</text>
</comment>
<feature type="transmembrane region" description="Helical" evidence="6">
    <location>
        <begin position="152"/>
        <end position="171"/>
    </location>
</feature>
<dbReference type="PANTHER" id="PTHR32322">
    <property type="entry name" value="INNER MEMBRANE TRANSPORTER"/>
    <property type="match status" value="1"/>
</dbReference>
<feature type="transmembrane region" description="Helical" evidence="6">
    <location>
        <begin position="183"/>
        <end position="206"/>
    </location>
</feature>
<dbReference type="EMBL" id="QUAJ01000006">
    <property type="protein sequence ID" value="REI41993.1"/>
    <property type="molecule type" value="Genomic_DNA"/>
</dbReference>
<dbReference type="Proteomes" id="UP000263486">
    <property type="component" value="Unassembled WGS sequence"/>
</dbReference>
<dbReference type="InterPro" id="IPR050638">
    <property type="entry name" value="AA-Vitamin_Transporters"/>
</dbReference>
<comment type="subcellular location">
    <subcellularLocation>
        <location evidence="1">Cell membrane</location>
        <topology evidence="1">Multi-pass membrane protein</topology>
    </subcellularLocation>
</comment>
<feature type="transmembrane region" description="Helical" evidence="6">
    <location>
        <begin position="267"/>
        <end position="286"/>
    </location>
</feature>
<evidence type="ECO:0000256" key="4">
    <source>
        <dbReference type="ARBA" id="ARBA00022989"/>
    </source>
</evidence>
<keyword evidence="4 6" id="KW-1133">Transmembrane helix</keyword>
<protein>
    <recommendedName>
        <fullName evidence="7">EamA domain-containing protein</fullName>
    </recommendedName>
</protein>
<evidence type="ECO:0000259" key="7">
    <source>
        <dbReference type="Pfam" id="PF00892"/>
    </source>
</evidence>
<reference evidence="8 9" key="1">
    <citation type="submission" date="2018-08" db="EMBL/GenBank/DDBJ databases">
        <title>Draft genome sequence of Psychrilyobacter sp. strain SD5 isolated from Black Sea water.</title>
        <authorList>
            <person name="Yadav S."/>
            <person name="Villanueva L."/>
            <person name="Damste J.S.S."/>
        </authorList>
    </citation>
    <scope>NUCLEOTIDE SEQUENCE [LARGE SCALE GENOMIC DNA]</scope>
    <source>
        <strain evidence="8 9">SD5</strain>
    </source>
</reference>
<dbReference type="Pfam" id="PF00892">
    <property type="entry name" value="EamA"/>
    <property type="match status" value="2"/>
</dbReference>
<keyword evidence="5 6" id="KW-0472">Membrane</keyword>
<evidence type="ECO:0000313" key="9">
    <source>
        <dbReference type="Proteomes" id="UP000263486"/>
    </source>
</evidence>
<keyword evidence="9" id="KW-1185">Reference proteome</keyword>
<feature type="transmembrane region" description="Helical" evidence="6">
    <location>
        <begin position="243"/>
        <end position="261"/>
    </location>
</feature>
<feature type="transmembrane region" description="Helical" evidence="6">
    <location>
        <begin position="38"/>
        <end position="54"/>
    </location>
</feature>
<evidence type="ECO:0000256" key="6">
    <source>
        <dbReference type="SAM" id="Phobius"/>
    </source>
</evidence>
<dbReference type="RefSeq" id="WP_114641677.1">
    <property type="nucleotide sequence ID" value="NZ_JAACIO010000007.1"/>
</dbReference>
<gene>
    <name evidence="8" type="ORF">DYH56_04530</name>
</gene>
<evidence type="ECO:0000313" key="8">
    <source>
        <dbReference type="EMBL" id="REI41993.1"/>
    </source>
</evidence>
<dbReference type="InterPro" id="IPR037185">
    <property type="entry name" value="EmrE-like"/>
</dbReference>
<keyword evidence="3 6" id="KW-0812">Transmembrane</keyword>
<feature type="transmembrane region" description="Helical" evidence="6">
    <location>
        <begin position="212"/>
        <end position="231"/>
    </location>
</feature>
<feature type="transmembrane region" description="Helical" evidence="6">
    <location>
        <begin position="66"/>
        <end position="86"/>
    </location>
</feature>
<feature type="domain" description="EamA" evidence="7">
    <location>
        <begin position="4"/>
        <end position="140"/>
    </location>
</feature>
<feature type="transmembrane region" description="Helical" evidence="6">
    <location>
        <begin position="7"/>
        <end position="26"/>
    </location>
</feature>
<dbReference type="InterPro" id="IPR000620">
    <property type="entry name" value="EamA_dom"/>
</dbReference>
<feature type="domain" description="EamA" evidence="7">
    <location>
        <begin position="152"/>
        <end position="283"/>
    </location>
</feature>
<keyword evidence="2" id="KW-1003">Cell membrane</keyword>
<accession>A0ABX9KIP5</accession>
<dbReference type="PANTHER" id="PTHR32322:SF18">
    <property type="entry name" value="S-ADENOSYLMETHIONINE_S-ADENOSYLHOMOCYSTEINE TRANSPORTER"/>
    <property type="match status" value="1"/>
</dbReference>
<name>A0ABX9KIP5_9FUSO</name>
<evidence type="ECO:0000256" key="5">
    <source>
        <dbReference type="ARBA" id="ARBA00023136"/>
    </source>
</evidence>
<organism evidence="8 9">
    <name type="scientific">Psychrilyobacter piezotolerans</name>
    <dbReference type="NCBI Taxonomy" id="2293438"/>
    <lineage>
        <taxon>Bacteria</taxon>
        <taxon>Fusobacteriati</taxon>
        <taxon>Fusobacteriota</taxon>
        <taxon>Fusobacteriia</taxon>
        <taxon>Fusobacteriales</taxon>
        <taxon>Fusobacteriaceae</taxon>
        <taxon>Psychrilyobacter</taxon>
    </lineage>
</organism>
<proteinExistence type="predicted"/>
<feature type="transmembrane region" description="Helical" evidence="6">
    <location>
        <begin position="92"/>
        <end position="116"/>
    </location>
</feature>
<evidence type="ECO:0000256" key="1">
    <source>
        <dbReference type="ARBA" id="ARBA00004651"/>
    </source>
</evidence>
<evidence type="ECO:0000256" key="2">
    <source>
        <dbReference type="ARBA" id="ARBA00022475"/>
    </source>
</evidence>
<evidence type="ECO:0000256" key="3">
    <source>
        <dbReference type="ARBA" id="ARBA00022692"/>
    </source>
</evidence>
<dbReference type="SUPFAM" id="SSF103481">
    <property type="entry name" value="Multidrug resistance efflux transporter EmrE"/>
    <property type="match status" value="2"/>
</dbReference>